<dbReference type="GO" id="GO:0071949">
    <property type="term" value="F:FAD binding"/>
    <property type="evidence" value="ECO:0007669"/>
    <property type="project" value="InterPro"/>
</dbReference>
<evidence type="ECO:0000256" key="5">
    <source>
        <dbReference type="ARBA" id="ARBA00023033"/>
    </source>
</evidence>
<dbReference type="InterPro" id="IPR029063">
    <property type="entry name" value="SAM-dependent_MTases_sf"/>
</dbReference>
<evidence type="ECO:0000259" key="6">
    <source>
        <dbReference type="Pfam" id="PF01494"/>
    </source>
</evidence>
<dbReference type="Gene3D" id="3.40.50.150">
    <property type="entry name" value="Vaccinia Virus protein VP39"/>
    <property type="match status" value="1"/>
</dbReference>
<dbReference type="Pfam" id="PF13489">
    <property type="entry name" value="Methyltransf_23"/>
    <property type="match status" value="1"/>
</dbReference>
<keyword evidence="3" id="KW-0274">FAD</keyword>
<dbReference type="EMBL" id="JAGHQL010000104">
    <property type="protein sequence ID" value="KAH0538562.1"/>
    <property type="molecule type" value="Genomic_DNA"/>
</dbReference>
<protein>
    <recommendedName>
        <fullName evidence="6">FAD-binding domain-containing protein</fullName>
    </recommendedName>
</protein>
<dbReference type="Pfam" id="PF01494">
    <property type="entry name" value="FAD_binding_3"/>
    <property type="match status" value="1"/>
</dbReference>
<keyword evidence="5" id="KW-0503">Monooxygenase</keyword>
<dbReference type="SUPFAM" id="SSF51905">
    <property type="entry name" value="FAD/NAD(P)-binding domain"/>
    <property type="match status" value="1"/>
</dbReference>
<evidence type="ECO:0000313" key="7">
    <source>
        <dbReference type="EMBL" id="KAH0538562.1"/>
    </source>
</evidence>
<dbReference type="OrthoDB" id="47494at2759"/>
<name>A0A9P8L2B6_9PEZI</name>
<dbReference type="CDD" id="cd02440">
    <property type="entry name" value="AdoMet_MTases"/>
    <property type="match status" value="1"/>
</dbReference>
<dbReference type="PANTHER" id="PTHR47178:SF2">
    <property type="entry name" value="FAD-BINDING DOMAIN-CONTAINING PROTEIN"/>
    <property type="match status" value="1"/>
</dbReference>
<feature type="domain" description="FAD-binding" evidence="6">
    <location>
        <begin position="405"/>
        <end position="632"/>
    </location>
</feature>
<evidence type="ECO:0000256" key="2">
    <source>
        <dbReference type="ARBA" id="ARBA00022630"/>
    </source>
</evidence>
<reference evidence="7" key="1">
    <citation type="submission" date="2021-03" db="EMBL/GenBank/DDBJ databases">
        <title>Comparative genomics and phylogenomic investigation of the class Geoglossomycetes provide insights into ecological specialization and systematics.</title>
        <authorList>
            <person name="Melie T."/>
            <person name="Pirro S."/>
            <person name="Miller A.N."/>
            <person name="Quandt A."/>
        </authorList>
    </citation>
    <scope>NUCLEOTIDE SEQUENCE</scope>
    <source>
        <strain evidence="7">GBOQ0MN5Z8</strain>
    </source>
</reference>
<accession>A0A9P8L2B6</accession>
<evidence type="ECO:0000256" key="3">
    <source>
        <dbReference type="ARBA" id="ARBA00022827"/>
    </source>
</evidence>
<dbReference type="PRINTS" id="PR00420">
    <property type="entry name" value="RNGMNOXGNASE"/>
</dbReference>
<keyword evidence="8" id="KW-1185">Reference proteome</keyword>
<comment type="caution">
    <text evidence="7">The sequence shown here is derived from an EMBL/GenBank/DDBJ whole genome shotgun (WGS) entry which is preliminary data.</text>
</comment>
<dbReference type="InterPro" id="IPR002938">
    <property type="entry name" value="FAD-bd"/>
</dbReference>
<organism evidence="7 8">
    <name type="scientific">Glutinoglossum americanum</name>
    <dbReference type="NCBI Taxonomy" id="1670608"/>
    <lineage>
        <taxon>Eukaryota</taxon>
        <taxon>Fungi</taxon>
        <taxon>Dikarya</taxon>
        <taxon>Ascomycota</taxon>
        <taxon>Pezizomycotina</taxon>
        <taxon>Geoglossomycetes</taxon>
        <taxon>Geoglossales</taxon>
        <taxon>Geoglossaceae</taxon>
        <taxon>Glutinoglossum</taxon>
    </lineage>
</organism>
<sequence>MGGGTMPFGRGREKDRLDIHHHLDMMALSGRLYLAPLGKDIHRVLDLGTGTGIWAMEMGMSLPPYSCEIRVPPNVAFQVDDIEDDWTYEAPFDYIHSRYLACAISDWPRNTKPGGWVEFQDFDFKYYSVDGSLKDDMPLTKWDNLMIEASIASGREGCPGPRLKGFIEDAGFENVTEEVFPFPIGMWPKDKKLKEMGAYNLFQRLEGLEGITLGLFTRFLGWSREEILVFLTDVRKDLKNPKIHPCYNLLPPTATTAEGQTMADAGQNKTSSGLRVLVIGAGITGLLVAQGLKKVGVDHIVFESEPSAAHYRAREWSIGMHWSLPSLERILPVDLWDRLREAQNDPFYESPPEDVFPLLNSQTGEILKNMPLPKTVRVSRRKMRALCSEGVVVKYDKTLTGISYEPSGTGVTATFSDGTTAHGTTLIGSDGPRSKVRELLLGPEKAAATSLEIAHNNLVVEYGEAEKALFLRRIHPIFYCGFHPKGYTTFVSIQDVPDNSKPEIWRFQIVVSWLGTRDPTLDDASRLSLLKKLAESMADPFRSAIMWIPDGTPVPGNDISYWVTIPWNSRGGRATLAGDAAHPLPPHRGQGLNHCVGDVSHLVDALKKVQDGESELAEAVAGYEEEMIKRGAKEVESSFQNAMMVHDWGRLSESPLLKNSLGKG</sequence>
<evidence type="ECO:0000256" key="4">
    <source>
        <dbReference type="ARBA" id="ARBA00023002"/>
    </source>
</evidence>
<comment type="cofactor">
    <cofactor evidence="1">
        <name>FAD</name>
        <dbReference type="ChEBI" id="CHEBI:57692"/>
    </cofactor>
</comment>
<dbReference type="InterPro" id="IPR036188">
    <property type="entry name" value="FAD/NAD-bd_sf"/>
</dbReference>
<keyword evidence="4" id="KW-0560">Oxidoreductase</keyword>
<keyword evidence="2" id="KW-0285">Flavoprotein</keyword>
<dbReference type="Gene3D" id="3.50.50.60">
    <property type="entry name" value="FAD/NAD(P)-binding domain"/>
    <property type="match status" value="1"/>
</dbReference>
<dbReference type="PANTHER" id="PTHR47178">
    <property type="entry name" value="MONOOXYGENASE, FAD-BINDING"/>
    <property type="match status" value="1"/>
</dbReference>
<evidence type="ECO:0000256" key="1">
    <source>
        <dbReference type="ARBA" id="ARBA00001974"/>
    </source>
</evidence>
<proteinExistence type="predicted"/>
<dbReference type="GO" id="GO:0004497">
    <property type="term" value="F:monooxygenase activity"/>
    <property type="evidence" value="ECO:0007669"/>
    <property type="project" value="UniProtKB-KW"/>
</dbReference>
<gene>
    <name evidence="7" type="ORF">FGG08_004850</name>
</gene>
<evidence type="ECO:0000313" key="8">
    <source>
        <dbReference type="Proteomes" id="UP000698800"/>
    </source>
</evidence>
<dbReference type="SUPFAM" id="SSF53335">
    <property type="entry name" value="S-adenosyl-L-methionine-dependent methyltransferases"/>
    <property type="match status" value="1"/>
</dbReference>
<dbReference type="Proteomes" id="UP000698800">
    <property type="component" value="Unassembled WGS sequence"/>
</dbReference>
<dbReference type="AlphaFoldDB" id="A0A9P8L2B6"/>